<dbReference type="AlphaFoldDB" id="A0A7X4VY66"/>
<name>A0A7X4VY66_9GAMM</name>
<dbReference type="Proteomes" id="UP000448235">
    <property type="component" value="Unassembled WGS sequence"/>
</dbReference>
<proteinExistence type="predicted"/>
<protein>
    <recommendedName>
        <fullName evidence="1">CopG-like ribbon-helix-helix domain-containing protein</fullName>
    </recommendedName>
</protein>
<dbReference type="RefSeq" id="WP_237561891.1">
    <property type="nucleotide sequence ID" value="NZ_JARWMY010000002.1"/>
</dbReference>
<dbReference type="GO" id="GO:0006355">
    <property type="term" value="P:regulation of DNA-templated transcription"/>
    <property type="evidence" value="ECO:0007669"/>
    <property type="project" value="InterPro"/>
</dbReference>
<dbReference type="InterPro" id="IPR010985">
    <property type="entry name" value="Ribbon_hlx_hlx"/>
</dbReference>
<organism evidence="2 3">
    <name type="scientific">Halomonas icarae</name>
    <dbReference type="NCBI Taxonomy" id="2691040"/>
    <lineage>
        <taxon>Bacteria</taxon>
        <taxon>Pseudomonadati</taxon>
        <taxon>Pseudomonadota</taxon>
        <taxon>Gammaproteobacteria</taxon>
        <taxon>Oceanospirillales</taxon>
        <taxon>Halomonadaceae</taxon>
        <taxon>Halomonas</taxon>
    </lineage>
</organism>
<dbReference type="Gene3D" id="1.10.1220.10">
    <property type="entry name" value="Met repressor-like"/>
    <property type="match status" value="1"/>
</dbReference>
<dbReference type="Pfam" id="PF07878">
    <property type="entry name" value="RHH_5"/>
    <property type="match status" value="1"/>
</dbReference>
<evidence type="ECO:0000259" key="1">
    <source>
        <dbReference type="Pfam" id="PF07878"/>
    </source>
</evidence>
<dbReference type="InterPro" id="IPR012869">
    <property type="entry name" value="RHH_5"/>
</dbReference>
<dbReference type="SUPFAM" id="SSF47598">
    <property type="entry name" value="Ribbon-helix-helix"/>
    <property type="match status" value="1"/>
</dbReference>
<comment type="caution">
    <text evidence="2">The sequence shown here is derived from an EMBL/GenBank/DDBJ whole genome shotgun (WGS) entry which is preliminary data.</text>
</comment>
<sequence length="53" mass="6306">MKHTHPQFKARLEPEVKVWLEQTAEATERSQTWLINHLIKKAMRHEQNASAQK</sequence>
<evidence type="ECO:0000313" key="3">
    <source>
        <dbReference type="Proteomes" id="UP000448235"/>
    </source>
</evidence>
<dbReference type="EMBL" id="WUTS01000001">
    <property type="protein sequence ID" value="NAW11318.1"/>
    <property type="molecule type" value="Genomic_DNA"/>
</dbReference>
<feature type="domain" description="CopG-like ribbon-helix-helix" evidence="1">
    <location>
        <begin position="20"/>
        <end position="47"/>
    </location>
</feature>
<gene>
    <name evidence="2" type="ORF">GRB80_00440</name>
</gene>
<keyword evidence="3" id="KW-1185">Reference proteome</keyword>
<accession>A0A7X4VY66</accession>
<reference evidence="2 3" key="1">
    <citation type="submission" date="2019-12" db="EMBL/GenBank/DDBJ databases">
        <title>Draft genome sequencing of Halomonas icarensis D1-1.</title>
        <authorList>
            <person name="Pandiyan K."/>
            <person name="Kushwaha P."/>
            <person name="Gowdham M."/>
            <person name="Chakdar H."/>
            <person name="Singh A."/>
            <person name="Kumar M."/>
            <person name="Saxena A.K."/>
        </authorList>
    </citation>
    <scope>NUCLEOTIDE SEQUENCE [LARGE SCALE GENOMIC DNA]</scope>
    <source>
        <strain evidence="2 3">D1-1</strain>
    </source>
</reference>
<evidence type="ECO:0000313" key="2">
    <source>
        <dbReference type="EMBL" id="NAW11318.1"/>
    </source>
</evidence>
<dbReference type="InterPro" id="IPR013321">
    <property type="entry name" value="Arc_rbn_hlx_hlx"/>
</dbReference>